<keyword evidence="1" id="KW-0051">Antiviral defense</keyword>
<dbReference type="EMBL" id="CP070499">
    <property type="protein sequence ID" value="QSB16753.1"/>
    <property type="molecule type" value="Genomic_DNA"/>
</dbReference>
<gene>
    <name evidence="5" type="primary">cmr6</name>
    <name evidence="5" type="ORF">JQS43_11000</name>
</gene>
<dbReference type="Proteomes" id="UP000662857">
    <property type="component" value="Chromosome"/>
</dbReference>
<evidence type="ECO:0000256" key="3">
    <source>
        <dbReference type="SAM" id="MobiDB-lite"/>
    </source>
</evidence>
<feature type="region of interest" description="Disordered" evidence="3">
    <location>
        <begin position="195"/>
        <end position="217"/>
    </location>
</feature>
<evidence type="ECO:0000256" key="2">
    <source>
        <dbReference type="ARBA" id="ARBA00093789"/>
    </source>
</evidence>
<name>A0A895YN68_9ACTN</name>
<feature type="region of interest" description="Disordered" evidence="3">
    <location>
        <begin position="1"/>
        <end position="27"/>
    </location>
</feature>
<proteinExistence type="predicted"/>
<feature type="domain" description="CRISPR type III-associated protein" evidence="4">
    <location>
        <begin position="133"/>
        <end position="314"/>
    </location>
</feature>
<dbReference type="InterPro" id="IPR010172">
    <property type="entry name" value="CRISPR-assoc_prot_TM1791"/>
</dbReference>
<accession>A0A895YN68</accession>
<sequence>MTGQGVGAKEEPKDKWPGRASAGPIGKMLRTRDLQITRGRGGGELRDGANPLVILHRSAFVDGAGVFDTTTEAAVLRWAADHRLGQEPALLQMVTERRTRAIAALVRQGKGRLEWRRLNATPQWRMAVGIGNRLNPFEIGLSLHGTYGWPIIPGSTLKGLTCAWARECGIDRDDPPRFGRIFGLPRIKIRADSDVGAPTAADAPAVPPDRADGDETATSGDVVFFDALPVSGPVSVARDVVTPHQQPYYNAPQSHAPGEHHQPIPSPFLVVDGGTFAIDLVGPAEDVSAAAEWCATAVDELGVGAKTSAGYGYLAAREVQP</sequence>
<dbReference type="PANTHER" id="PTHR39965:SF1">
    <property type="entry name" value="CRISPR SYSTEM CMR SUBUNIT CMR6"/>
    <property type="match status" value="1"/>
</dbReference>
<dbReference type="Pfam" id="PF03787">
    <property type="entry name" value="RAMPs"/>
    <property type="match status" value="1"/>
</dbReference>
<dbReference type="NCBIfam" id="TIGR01898">
    <property type="entry name" value="cas_TM1791_cmr6"/>
    <property type="match status" value="1"/>
</dbReference>
<organism evidence="5 6">
    <name type="scientific">Natronosporangium hydrolyticum</name>
    <dbReference type="NCBI Taxonomy" id="2811111"/>
    <lineage>
        <taxon>Bacteria</taxon>
        <taxon>Bacillati</taxon>
        <taxon>Actinomycetota</taxon>
        <taxon>Actinomycetes</taxon>
        <taxon>Micromonosporales</taxon>
        <taxon>Micromonosporaceae</taxon>
        <taxon>Natronosporangium</taxon>
    </lineage>
</organism>
<comment type="subunit">
    <text evidence="2">Part of the Csm effector complex that includes Cas10, Csm2, Csm3, Csm4 and Csm5.</text>
</comment>
<evidence type="ECO:0000256" key="1">
    <source>
        <dbReference type="ARBA" id="ARBA00023118"/>
    </source>
</evidence>
<evidence type="ECO:0000259" key="4">
    <source>
        <dbReference type="Pfam" id="PF03787"/>
    </source>
</evidence>
<dbReference type="InterPro" id="IPR005537">
    <property type="entry name" value="RAMP_III_fam"/>
</dbReference>
<dbReference type="AlphaFoldDB" id="A0A895YN68"/>
<feature type="compositionally biased region" description="Basic and acidic residues" evidence="3">
    <location>
        <begin position="8"/>
        <end position="17"/>
    </location>
</feature>
<dbReference type="GO" id="GO:0051607">
    <property type="term" value="P:defense response to virus"/>
    <property type="evidence" value="ECO:0007669"/>
    <property type="project" value="UniProtKB-KW"/>
</dbReference>
<feature type="region of interest" description="Disordered" evidence="3">
    <location>
        <begin position="246"/>
        <end position="265"/>
    </location>
</feature>
<feature type="compositionally biased region" description="Low complexity" evidence="3">
    <location>
        <begin position="195"/>
        <end position="204"/>
    </location>
</feature>
<dbReference type="PANTHER" id="PTHR39965">
    <property type="entry name" value="CRISPR SYSTEM CMR SUBUNIT CMR6"/>
    <property type="match status" value="1"/>
</dbReference>
<dbReference type="RefSeq" id="WP_239678990.1">
    <property type="nucleotide sequence ID" value="NZ_CP070499.1"/>
</dbReference>
<evidence type="ECO:0000313" key="6">
    <source>
        <dbReference type="Proteomes" id="UP000662857"/>
    </source>
</evidence>
<protein>
    <submittedName>
        <fullName evidence="5">Type III-B CRISPR module RAMP protein Cmr6</fullName>
    </submittedName>
</protein>
<keyword evidence="6" id="KW-1185">Reference proteome</keyword>
<evidence type="ECO:0000313" key="5">
    <source>
        <dbReference type="EMBL" id="QSB16753.1"/>
    </source>
</evidence>
<reference evidence="5" key="1">
    <citation type="submission" date="2021-02" db="EMBL/GenBank/DDBJ databases">
        <title>Natrosporangium hydrolyticum gen. nov., sp. nov, a haloalkaliphilic actinobacterium from a soda solonchak soil.</title>
        <authorList>
            <person name="Sorokin D.Y."/>
            <person name="Khijniak T.V."/>
            <person name="Zakharycheva A.P."/>
            <person name="Boueva O.V."/>
            <person name="Ariskina E.V."/>
            <person name="Hahnke R.L."/>
            <person name="Bunk B."/>
            <person name="Sproer C."/>
            <person name="Schumann P."/>
            <person name="Evtushenko L.I."/>
            <person name="Kublanov I.V."/>
        </authorList>
    </citation>
    <scope>NUCLEOTIDE SEQUENCE</scope>
    <source>
        <strain evidence="5">DSM 106523</strain>
    </source>
</reference>
<dbReference type="KEGG" id="nhy:JQS43_11000"/>